<accession>A0A5J6MRW0</accession>
<dbReference type="SUPFAM" id="SSF53335">
    <property type="entry name" value="S-adenosyl-L-methionine-dependent methyltransferases"/>
    <property type="match status" value="1"/>
</dbReference>
<dbReference type="GO" id="GO:0008168">
    <property type="term" value="F:methyltransferase activity"/>
    <property type="evidence" value="ECO:0007669"/>
    <property type="project" value="UniProtKB-KW"/>
</dbReference>
<dbReference type="OrthoDB" id="9765084at2"/>
<dbReference type="Pfam" id="PF08003">
    <property type="entry name" value="Methyltransf_9"/>
    <property type="match status" value="1"/>
</dbReference>
<dbReference type="Proteomes" id="UP000326202">
    <property type="component" value="Chromosome"/>
</dbReference>
<evidence type="ECO:0000313" key="2">
    <source>
        <dbReference type="Proteomes" id="UP000326202"/>
    </source>
</evidence>
<keyword evidence="1" id="KW-0489">Methyltransferase</keyword>
<dbReference type="Gene3D" id="3.40.50.150">
    <property type="entry name" value="Vaccinia Virus protein VP39"/>
    <property type="match status" value="1"/>
</dbReference>
<proteinExistence type="predicted"/>
<dbReference type="EMBL" id="CP042906">
    <property type="protein sequence ID" value="QEX17606.1"/>
    <property type="molecule type" value="Genomic_DNA"/>
</dbReference>
<gene>
    <name evidence="1" type="ORF">FRZ44_29080</name>
</gene>
<sequence>MSLSEDVRRFPYWYHRIELSEGVFTPGWAPINPGAYQIPKDLTGKRVLDVGAWDGYWTFEALKRGARQVVAIDDFSDHLGSLDESDRQAWATFDFCRSALGYDAARCDRREMSVYEVSETQMGRFDVVFFFGTLYHLRHPLLALDRLAAVTDELICVETAILDDYSVYRGGLGKGYSGSEVVMEFYPRDEYGSNDTNWWVPNLNCLMRMVFAAGFPHATGWKLTDSPKVLPECRGFAQGRRQPVPPADSTTH</sequence>
<keyword evidence="2" id="KW-1185">Reference proteome</keyword>
<reference evidence="1 2" key="1">
    <citation type="submission" date="2019-08" db="EMBL/GenBank/DDBJ databases">
        <title>Hyperibacter terrae gen. nov., sp. nov. and Hyperibacter viscosus sp. nov., two new members in the family Rhodospirillaceae isolated from the rhizosphere of Hypericum perforatum.</title>
        <authorList>
            <person name="Noviana Z."/>
        </authorList>
    </citation>
    <scope>NUCLEOTIDE SEQUENCE [LARGE SCALE GENOMIC DNA]</scope>
    <source>
        <strain evidence="1 2">R5913</strain>
    </source>
</reference>
<dbReference type="KEGG" id="htq:FRZ44_29080"/>
<dbReference type="AlphaFoldDB" id="A0A5J6MRW0"/>
<dbReference type="CDD" id="cd02440">
    <property type="entry name" value="AdoMet_MTases"/>
    <property type="match status" value="1"/>
</dbReference>
<name>A0A5J6MRW0_9PROT</name>
<dbReference type="InterPro" id="IPR029063">
    <property type="entry name" value="SAM-dependent_MTases_sf"/>
</dbReference>
<dbReference type="RefSeq" id="WP_151177848.1">
    <property type="nucleotide sequence ID" value="NZ_CP042906.1"/>
</dbReference>
<dbReference type="InterPro" id="IPR027555">
    <property type="entry name" value="Mo5U34_MeTrfas-like"/>
</dbReference>
<evidence type="ECO:0000313" key="1">
    <source>
        <dbReference type="EMBL" id="QEX17606.1"/>
    </source>
</evidence>
<keyword evidence="1" id="KW-0808">Transferase</keyword>
<organism evidence="1 2">
    <name type="scientific">Hypericibacter terrae</name>
    <dbReference type="NCBI Taxonomy" id="2602015"/>
    <lineage>
        <taxon>Bacteria</taxon>
        <taxon>Pseudomonadati</taxon>
        <taxon>Pseudomonadota</taxon>
        <taxon>Alphaproteobacteria</taxon>
        <taxon>Rhodospirillales</taxon>
        <taxon>Dongiaceae</taxon>
        <taxon>Hypericibacter</taxon>
    </lineage>
</organism>
<dbReference type="GO" id="GO:0032259">
    <property type="term" value="P:methylation"/>
    <property type="evidence" value="ECO:0007669"/>
    <property type="project" value="UniProtKB-KW"/>
</dbReference>
<protein>
    <submittedName>
        <fullName evidence="1">Methyltransferase, TIGR04290 family protein</fullName>
    </submittedName>
</protein>